<dbReference type="Gene3D" id="3.40.50.1000">
    <property type="entry name" value="HAD superfamily/HAD-like"/>
    <property type="match status" value="1"/>
</dbReference>
<dbReference type="InterPro" id="IPR006439">
    <property type="entry name" value="HAD-SF_hydro_IA"/>
</dbReference>
<dbReference type="SUPFAM" id="SSF56784">
    <property type="entry name" value="HAD-like"/>
    <property type="match status" value="1"/>
</dbReference>
<evidence type="ECO:0000256" key="1">
    <source>
        <dbReference type="ARBA" id="ARBA00001946"/>
    </source>
</evidence>
<keyword evidence="3" id="KW-0479">Metal-binding</keyword>
<keyword evidence="4" id="KW-0460">Magnesium</keyword>
<organism evidence="5 6">
    <name type="scientific">Leminorella richardii</name>
    <dbReference type="NCBI Taxonomy" id="158841"/>
    <lineage>
        <taxon>Bacteria</taxon>
        <taxon>Pseudomonadati</taxon>
        <taxon>Pseudomonadota</taxon>
        <taxon>Gammaproteobacteria</taxon>
        <taxon>Enterobacterales</taxon>
        <taxon>Budviciaceae</taxon>
        <taxon>Leminorella</taxon>
    </lineage>
</organism>
<comment type="cofactor">
    <cofactor evidence="1">
        <name>Mg(2+)</name>
        <dbReference type="ChEBI" id="CHEBI:18420"/>
    </cofactor>
</comment>
<gene>
    <name evidence="5" type="ORF">NCTC12151_03669</name>
</gene>
<dbReference type="Proteomes" id="UP000249005">
    <property type="component" value="Chromosome 1"/>
</dbReference>
<keyword evidence="5" id="KW-0378">Hydrolase</keyword>
<sequence>MKSVECVLFDCDGTLVDSEVLCCESFSMVFNHYGIPLSTPECISRFKGTNLYQVFDEVRKEYGLNQTDELLEKAYRQNMAELFEDHLQPIDGIRPLLEGMTVPMAVVSNGPVSKMQHSLGLTHLLNFFGDRLYSAFDIQRWKPDPALLAFASERLGVELEKCILVEDSVSGANAGIAAGIPVFYYCADPHTHPIDHPLVTSFHHMSELPALWKARGWNIYQG</sequence>
<dbReference type="SFLD" id="SFLDG01129">
    <property type="entry name" value="C1.5:_HAD__Beta-PGM__Phosphata"/>
    <property type="match status" value="1"/>
</dbReference>
<dbReference type="PANTHER" id="PTHR46193:SF10">
    <property type="entry name" value="6-PHOSPHOGLUCONATE PHOSPHATASE"/>
    <property type="match status" value="1"/>
</dbReference>
<dbReference type="KEGG" id="lri:NCTC12151_03669"/>
<accession>A0A2X4UZZ0</accession>
<dbReference type="Pfam" id="PF13419">
    <property type="entry name" value="HAD_2"/>
    <property type="match status" value="1"/>
</dbReference>
<comment type="similarity">
    <text evidence="2">Belongs to the HAD-like hydrolase superfamily. CbbY/CbbZ/Gph/YieH family.</text>
</comment>
<dbReference type="InterPro" id="IPR023214">
    <property type="entry name" value="HAD_sf"/>
</dbReference>
<proteinExistence type="inferred from homology"/>
<dbReference type="GO" id="GO:0046872">
    <property type="term" value="F:metal ion binding"/>
    <property type="evidence" value="ECO:0007669"/>
    <property type="project" value="UniProtKB-KW"/>
</dbReference>
<dbReference type="InterPro" id="IPR023198">
    <property type="entry name" value="PGP-like_dom2"/>
</dbReference>
<dbReference type="CDD" id="cd07526">
    <property type="entry name" value="HAD_BPGM_like"/>
    <property type="match status" value="1"/>
</dbReference>
<dbReference type="NCBIfam" id="NF007854">
    <property type="entry name" value="PRK10563.1"/>
    <property type="match status" value="1"/>
</dbReference>
<evidence type="ECO:0000256" key="4">
    <source>
        <dbReference type="ARBA" id="ARBA00022842"/>
    </source>
</evidence>
<dbReference type="OrthoDB" id="9800058at2"/>
<dbReference type="InterPro" id="IPR041492">
    <property type="entry name" value="HAD_2"/>
</dbReference>
<dbReference type="AlphaFoldDB" id="A0A2X4UZZ0"/>
<protein>
    <submittedName>
        <fullName evidence="5">Phosphorylated carbohydrates phosphatase TM_1254</fullName>
        <ecNumber evidence="5">3.1.3.-</ecNumber>
    </submittedName>
</protein>
<dbReference type="EC" id="3.1.3.-" evidence="5"/>
<dbReference type="Gene3D" id="1.10.150.240">
    <property type="entry name" value="Putative phosphatase, domain 2"/>
    <property type="match status" value="1"/>
</dbReference>
<evidence type="ECO:0000313" key="6">
    <source>
        <dbReference type="Proteomes" id="UP000249005"/>
    </source>
</evidence>
<keyword evidence="6" id="KW-1185">Reference proteome</keyword>
<dbReference type="PANTHER" id="PTHR46193">
    <property type="entry name" value="6-PHOSPHOGLUCONATE PHOSPHATASE"/>
    <property type="match status" value="1"/>
</dbReference>
<dbReference type="NCBIfam" id="TIGR01509">
    <property type="entry name" value="HAD-SF-IA-v3"/>
    <property type="match status" value="1"/>
</dbReference>
<dbReference type="EMBL" id="LS483470">
    <property type="protein sequence ID" value="SQI44433.1"/>
    <property type="molecule type" value="Genomic_DNA"/>
</dbReference>
<name>A0A2X4UZZ0_9GAMM</name>
<dbReference type="GO" id="GO:0016787">
    <property type="term" value="F:hydrolase activity"/>
    <property type="evidence" value="ECO:0007669"/>
    <property type="project" value="UniProtKB-KW"/>
</dbReference>
<dbReference type="RefSeq" id="WP_111741900.1">
    <property type="nucleotide sequence ID" value="NZ_LR698987.1"/>
</dbReference>
<dbReference type="SFLD" id="SFLDS00003">
    <property type="entry name" value="Haloacid_Dehalogenase"/>
    <property type="match status" value="1"/>
</dbReference>
<dbReference type="PRINTS" id="PR00413">
    <property type="entry name" value="HADHALOGNASE"/>
</dbReference>
<evidence type="ECO:0000256" key="3">
    <source>
        <dbReference type="ARBA" id="ARBA00022723"/>
    </source>
</evidence>
<dbReference type="InterPro" id="IPR036412">
    <property type="entry name" value="HAD-like_sf"/>
</dbReference>
<evidence type="ECO:0000313" key="5">
    <source>
        <dbReference type="EMBL" id="SQI44433.1"/>
    </source>
</evidence>
<evidence type="ECO:0000256" key="2">
    <source>
        <dbReference type="ARBA" id="ARBA00006171"/>
    </source>
</evidence>
<reference evidence="5 6" key="1">
    <citation type="submission" date="2018-06" db="EMBL/GenBank/DDBJ databases">
        <authorList>
            <consortium name="Pathogen Informatics"/>
            <person name="Doyle S."/>
        </authorList>
    </citation>
    <scope>NUCLEOTIDE SEQUENCE [LARGE SCALE GENOMIC DNA]</scope>
    <source>
        <strain evidence="5 6">NCTC12151</strain>
    </source>
</reference>
<dbReference type="InterPro" id="IPR051600">
    <property type="entry name" value="Beta-PGM-like"/>
</dbReference>